<name>A0A0C9WKU2_9AGAR</name>
<proteinExistence type="predicted"/>
<keyword evidence="2" id="KW-1185">Reference proteome</keyword>
<reference evidence="1 2" key="1">
    <citation type="submission" date="2014-04" db="EMBL/GenBank/DDBJ databases">
        <authorList>
            <consortium name="DOE Joint Genome Institute"/>
            <person name="Kuo A."/>
            <person name="Kohler A."/>
            <person name="Nagy L.G."/>
            <person name="Floudas D."/>
            <person name="Copeland A."/>
            <person name="Barry K.W."/>
            <person name="Cichocki N."/>
            <person name="Veneault-Fourrey C."/>
            <person name="LaButti K."/>
            <person name="Lindquist E.A."/>
            <person name="Lipzen A."/>
            <person name="Lundell T."/>
            <person name="Morin E."/>
            <person name="Murat C."/>
            <person name="Sun H."/>
            <person name="Tunlid A."/>
            <person name="Henrissat B."/>
            <person name="Grigoriev I.V."/>
            <person name="Hibbett D.S."/>
            <person name="Martin F."/>
            <person name="Nordberg H.P."/>
            <person name="Cantor M.N."/>
            <person name="Hua S.X."/>
        </authorList>
    </citation>
    <scope>NUCLEOTIDE SEQUENCE [LARGE SCALE GENOMIC DNA]</scope>
    <source>
        <strain evidence="1 2">LaAM-08-1</strain>
    </source>
</reference>
<protein>
    <submittedName>
        <fullName evidence="1">Uncharacterized protein</fullName>
    </submittedName>
</protein>
<dbReference type="AlphaFoldDB" id="A0A0C9WKU2"/>
<sequence length="250" mass="28091">MPQLLAVTISRSILRDISLTLPKLMVSLPNLMRLDLSETSQDISLMLDRIRLPTSSPCNMQLFCENSVVNSKETASIIGVFTQNLEYQALAGRELHTLKIGANSGMHEARFEFSISTGQIRDESEIRRPWREERLSNELTFHDRSLSVGGTTWLSYLEPILTALDRTLIAVKSISLPCEKINSVVLHHLTRVLSRCQTYETSSFLTGRLLKMETIVSPNSALCFVSASVRDRPSNIWLQHCSVSSKNAQI</sequence>
<dbReference type="EMBL" id="KN838714">
    <property type="protein sequence ID" value="KIJ96649.1"/>
    <property type="molecule type" value="Genomic_DNA"/>
</dbReference>
<dbReference type="HOGENOM" id="CLU_097245_0_0_1"/>
<gene>
    <name evidence="1" type="ORF">K443DRAFT_275745</name>
</gene>
<organism evidence="1 2">
    <name type="scientific">Laccaria amethystina LaAM-08-1</name>
    <dbReference type="NCBI Taxonomy" id="1095629"/>
    <lineage>
        <taxon>Eukaryota</taxon>
        <taxon>Fungi</taxon>
        <taxon>Dikarya</taxon>
        <taxon>Basidiomycota</taxon>
        <taxon>Agaricomycotina</taxon>
        <taxon>Agaricomycetes</taxon>
        <taxon>Agaricomycetidae</taxon>
        <taxon>Agaricales</taxon>
        <taxon>Agaricineae</taxon>
        <taxon>Hydnangiaceae</taxon>
        <taxon>Laccaria</taxon>
    </lineage>
</organism>
<evidence type="ECO:0000313" key="1">
    <source>
        <dbReference type="EMBL" id="KIJ96649.1"/>
    </source>
</evidence>
<reference evidence="2" key="2">
    <citation type="submission" date="2015-01" db="EMBL/GenBank/DDBJ databases">
        <title>Evolutionary Origins and Diversification of the Mycorrhizal Mutualists.</title>
        <authorList>
            <consortium name="DOE Joint Genome Institute"/>
            <consortium name="Mycorrhizal Genomics Consortium"/>
            <person name="Kohler A."/>
            <person name="Kuo A."/>
            <person name="Nagy L.G."/>
            <person name="Floudas D."/>
            <person name="Copeland A."/>
            <person name="Barry K.W."/>
            <person name="Cichocki N."/>
            <person name="Veneault-Fourrey C."/>
            <person name="LaButti K."/>
            <person name="Lindquist E.A."/>
            <person name="Lipzen A."/>
            <person name="Lundell T."/>
            <person name="Morin E."/>
            <person name="Murat C."/>
            <person name="Riley R."/>
            <person name="Ohm R."/>
            <person name="Sun H."/>
            <person name="Tunlid A."/>
            <person name="Henrissat B."/>
            <person name="Grigoriev I.V."/>
            <person name="Hibbett D.S."/>
            <person name="Martin F."/>
        </authorList>
    </citation>
    <scope>NUCLEOTIDE SEQUENCE [LARGE SCALE GENOMIC DNA]</scope>
    <source>
        <strain evidence="2">LaAM-08-1</strain>
    </source>
</reference>
<dbReference type="Proteomes" id="UP000054477">
    <property type="component" value="Unassembled WGS sequence"/>
</dbReference>
<accession>A0A0C9WKU2</accession>
<evidence type="ECO:0000313" key="2">
    <source>
        <dbReference type="Proteomes" id="UP000054477"/>
    </source>
</evidence>